<evidence type="ECO:0000259" key="5">
    <source>
        <dbReference type="PROSITE" id="PS01124"/>
    </source>
</evidence>
<dbReference type="SUPFAM" id="SSF46689">
    <property type="entry name" value="Homeodomain-like"/>
    <property type="match status" value="1"/>
</dbReference>
<reference evidence="6 7" key="1">
    <citation type="submission" date="2016-11" db="EMBL/GenBank/DDBJ databases">
        <authorList>
            <person name="Jaros S."/>
            <person name="Januszkiewicz K."/>
            <person name="Wedrychowicz H."/>
        </authorList>
    </citation>
    <scope>NUCLEOTIDE SEQUENCE [LARGE SCALE GENOMIC DNA]</scope>
    <source>
        <strain evidence="6 7">DSM 43832</strain>
    </source>
</reference>
<evidence type="ECO:0000256" key="2">
    <source>
        <dbReference type="ARBA" id="ARBA00023125"/>
    </source>
</evidence>
<proteinExistence type="predicted"/>
<gene>
    <name evidence="6" type="ORF">SAMN05443637_11513</name>
</gene>
<keyword evidence="2 6" id="KW-0238">DNA-binding</keyword>
<keyword evidence="7" id="KW-1185">Reference proteome</keyword>
<evidence type="ECO:0000256" key="1">
    <source>
        <dbReference type="ARBA" id="ARBA00023015"/>
    </source>
</evidence>
<dbReference type="RefSeq" id="WP_073458491.1">
    <property type="nucleotide sequence ID" value="NZ_FRAP01000015.1"/>
</dbReference>
<dbReference type="InterPro" id="IPR050204">
    <property type="entry name" value="AraC_XylS_family_regulators"/>
</dbReference>
<dbReference type="InterPro" id="IPR018060">
    <property type="entry name" value="HTH_AraC"/>
</dbReference>
<evidence type="ECO:0000256" key="4">
    <source>
        <dbReference type="SAM" id="MobiDB-lite"/>
    </source>
</evidence>
<dbReference type="GO" id="GO:0003700">
    <property type="term" value="F:DNA-binding transcription factor activity"/>
    <property type="evidence" value="ECO:0007669"/>
    <property type="project" value="InterPro"/>
</dbReference>
<dbReference type="EMBL" id="FRAP01000015">
    <property type="protein sequence ID" value="SHK95159.1"/>
    <property type="molecule type" value="Genomic_DNA"/>
</dbReference>
<dbReference type="Proteomes" id="UP000184363">
    <property type="component" value="Unassembled WGS sequence"/>
</dbReference>
<dbReference type="PROSITE" id="PS01124">
    <property type="entry name" value="HTH_ARAC_FAMILY_2"/>
    <property type="match status" value="1"/>
</dbReference>
<evidence type="ECO:0000256" key="3">
    <source>
        <dbReference type="ARBA" id="ARBA00023163"/>
    </source>
</evidence>
<feature type="region of interest" description="Disordered" evidence="4">
    <location>
        <begin position="272"/>
        <end position="296"/>
    </location>
</feature>
<dbReference type="PANTHER" id="PTHR46796">
    <property type="entry name" value="HTH-TYPE TRANSCRIPTIONAL ACTIVATOR RHAS-RELATED"/>
    <property type="match status" value="1"/>
</dbReference>
<dbReference type="STRING" id="1848.SAMN05443637_11513"/>
<dbReference type="OrthoDB" id="2559672at2"/>
<organism evidence="6 7">
    <name type="scientific">Pseudonocardia thermophila</name>
    <dbReference type="NCBI Taxonomy" id="1848"/>
    <lineage>
        <taxon>Bacteria</taxon>
        <taxon>Bacillati</taxon>
        <taxon>Actinomycetota</taxon>
        <taxon>Actinomycetes</taxon>
        <taxon>Pseudonocardiales</taxon>
        <taxon>Pseudonocardiaceae</taxon>
        <taxon>Pseudonocardia</taxon>
    </lineage>
</organism>
<evidence type="ECO:0000313" key="6">
    <source>
        <dbReference type="EMBL" id="SHK95159.1"/>
    </source>
</evidence>
<keyword evidence="1" id="KW-0805">Transcription regulation</keyword>
<dbReference type="InterPro" id="IPR009057">
    <property type="entry name" value="Homeodomain-like_sf"/>
</dbReference>
<dbReference type="GO" id="GO:0043565">
    <property type="term" value="F:sequence-specific DNA binding"/>
    <property type="evidence" value="ECO:0007669"/>
    <property type="project" value="InterPro"/>
</dbReference>
<dbReference type="Gene3D" id="1.10.10.60">
    <property type="entry name" value="Homeodomain-like"/>
    <property type="match status" value="1"/>
</dbReference>
<accession>A0A1M6WNI0</accession>
<dbReference type="PANTHER" id="PTHR46796:SF15">
    <property type="entry name" value="BLL1074 PROTEIN"/>
    <property type="match status" value="1"/>
</dbReference>
<sequence length="296" mass="31417">MGTDPHRGGSGPRASQLVFAPSPGLRPYASGYVGFELSGFPPGVHLGPPGRTLTLLVNLSEPIEVVRSGEAATRHDALVGGLRSTAAAIRHDGCQHGVRVALTPLGARAVLGVPAGELADRMLDLDAVVGPVAAELVDRVRSATTWPARIAALEAGLAALVRRHDRTAARAVPAEVAEAWRRLVARRGQVRVADLAAALGWSRQHLGDRFRRELGLGPKTLARVLRFAHAYELVTADDPRPWAEVAALAGYADQAHLVREWRAVTGLPPTAWQREEVLPPDARPVTEHGAPSPGRG</sequence>
<dbReference type="Pfam" id="PF12833">
    <property type="entry name" value="HTH_18"/>
    <property type="match status" value="1"/>
</dbReference>
<dbReference type="AlphaFoldDB" id="A0A1M6WNI0"/>
<evidence type="ECO:0000313" key="7">
    <source>
        <dbReference type="Proteomes" id="UP000184363"/>
    </source>
</evidence>
<keyword evidence="3" id="KW-0804">Transcription</keyword>
<dbReference type="SMART" id="SM00342">
    <property type="entry name" value="HTH_ARAC"/>
    <property type="match status" value="1"/>
</dbReference>
<protein>
    <submittedName>
        <fullName evidence="6">AraC-type DNA-binding protein</fullName>
    </submittedName>
</protein>
<feature type="domain" description="HTH araC/xylS-type" evidence="5">
    <location>
        <begin position="174"/>
        <end position="275"/>
    </location>
</feature>
<name>A0A1M6WNI0_PSETH</name>